<name>X1A5F3_9ZZZZ</name>
<proteinExistence type="predicted"/>
<protein>
    <submittedName>
        <fullName evidence="1">Uncharacterized protein</fullName>
    </submittedName>
</protein>
<reference evidence="1" key="1">
    <citation type="journal article" date="2014" name="Front. Microbiol.">
        <title>High frequency of phylogenetically diverse reductive dehalogenase-homologous genes in deep subseafloor sedimentary metagenomes.</title>
        <authorList>
            <person name="Kawai M."/>
            <person name="Futagami T."/>
            <person name="Toyoda A."/>
            <person name="Takaki Y."/>
            <person name="Nishi S."/>
            <person name="Hori S."/>
            <person name="Arai W."/>
            <person name="Tsubouchi T."/>
            <person name="Morono Y."/>
            <person name="Uchiyama I."/>
            <person name="Ito T."/>
            <person name="Fujiyama A."/>
            <person name="Inagaki F."/>
            <person name="Takami H."/>
        </authorList>
    </citation>
    <scope>NUCLEOTIDE SEQUENCE</scope>
    <source>
        <strain evidence="1">Expedition CK06-06</strain>
    </source>
</reference>
<organism evidence="1">
    <name type="scientific">marine sediment metagenome</name>
    <dbReference type="NCBI Taxonomy" id="412755"/>
    <lineage>
        <taxon>unclassified sequences</taxon>
        <taxon>metagenomes</taxon>
        <taxon>ecological metagenomes</taxon>
    </lineage>
</organism>
<evidence type="ECO:0000313" key="1">
    <source>
        <dbReference type="EMBL" id="GAG67998.1"/>
    </source>
</evidence>
<gene>
    <name evidence="1" type="ORF">S01H4_18196</name>
</gene>
<sequence length="137" mass="13929">MFTTGALTQGVLAVKARLIKSTVDNLDYSTNFTILYRADASASWSQATADATSPTSAGLAVGTFTALNVSGAGSSEDNIEFYFTAVGEYAVCNNAVTGPGCLAAPAGTPAGCEFQVDFYDQTTGVTAAPCTDCTGPL</sequence>
<accession>X1A5F3</accession>
<dbReference type="AlphaFoldDB" id="X1A5F3"/>
<dbReference type="EMBL" id="BART01008056">
    <property type="protein sequence ID" value="GAG67998.1"/>
    <property type="molecule type" value="Genomic_DNA"/>
</dbReference>
<comment type="caution">
    <text evidence="1">The sequence shown here is derived from an EMBL/GenBank/DDBJ whole genome shotgun (WGS) entry which is preliminary data.</text>
</comment>